<evidence type="ECO:0000313" key="1">
    <source>
        <dbReference type="EMBL" id="GIE15777.1"/>
    </source>
</evidence>
<proteinExistence type="predicted"/>
<keyword evidence="2" id="KW-1185">Reference proteome</keyword>
<dbReference type="Proteomes" id="UP000598174">
    <property type="component" value="Unassembled WGS sequence"/>
</dbReference>
<organism evidence="1 2">
    <name type="scientific">Paractinoplanes ferrugineus</name>
    <dbReference type="NCBI Taxonomy" id="113564"/>
    <lineage>
        <taxon>Bacteria</taxon>
        <taxon>Bacillati</taxon>
        <taxon>Actinomycetota</taxon>
        <taxon>Actinomycetes</taxon>
        <taxon>Micromonosporales</taxon>
        <taxon>Micromonosporaceae</taxon>
        <taxon>Paractinoplanes</taxon>
    </lineage>
</organism>
<accession>A0A919J9J1</accession>
<protein>
    <submittedName>
        <fullName evidence="1">Uncharacterized protein</fullName>
    </submittedName>
</protein>
<dbReference type="EMBL" id="BOMM01000071">
    <property type="protein sequence ID" value="GIE15777.1"/>
    <property type="molecule type" value="Genomic_DNA"/>
</dbReference>
<reference evidence="1" key="1">
    <citation type="submission" date="2021-01" db="EMBL/GenBank/DDBJ databases">
        <title>Whole genome shotgun sequence of Actinoplanes ferrugineus NBRC 15555.</title>
        <authorList>
            <person name="Komaki H."/>
            <person name="Tamura T."/>
        </authorList>
    </citation>
    <scope>NUCLEOTIDE SEQUENCE</scope>
    <source>
        <strain evidence="1">NBRC 15555</strain>
    </source>
</reference>
<name>A0A919J9J1_9ACTN</name>
<sequence length="193" mass="21253">MLRLEELLPDVEWQLWLISTLRQATAAVVDITDHNAFVMYELGLAHAHRLPTLLIVDSRNERVTPTVLGTPFLPYDVDDLGWFEKQLASAVSRLSTGSVFSPSYEQALSLATKFSATTGQAVDTVSRREFATRLDVATGRGDLPRRPVGVGDAGPTGAGAALHLLARVVKNADDVRLMRSLWDWSTRVDIQRA</sequence>
<evidence type="ECO:0000313" key="2">
    <source>
        <dbReference type="Proteomes" id="UP000598174"/>
    </source>
</evidence>
<comment type="caution">
    <text evidence="1">The sequence shown here is derived from an EMBL/GenBank/DDBJ whole genome shotgun (WGS) entry which is preliminary data.</text>
</comment>
<dbReference type="Gene3D" id="3.40.50.450">
    <property type="match status" value="1"/>
</dbReference>
<gene>
    <name evidence="1" type="ORF">Afe05nite_76170</name>
</gene>
<dbReference type="AlphaFoldDB" id="A0A919J9J1"/>